<dbReference type="GO" id="GO:0008270">
    <property type="term" value="F:zinc ion binding"/>
    <property type="evidence" value="ECO:0007669"/>
    <property type="project" value="InterPro"/>
</dbReference>
<feature type="domain" description="Xylanolytic transcriptional activator regulatory" evidence="3">
    <location>
        <begin position="22"/>
        <end position="96"/>
    </location>
</feature>
<dbReference type="PANTHER" id="PTHR46910:SF25">
    <property type="entry name" value="ABC-TRANSPORTER-REGULATING TRANSCRIPTION FACTOR"/>
    <property type="match status" value="1"/>
</dbReference>
<evidence type="ECO:0000313" key="5">
    <source>
        <dbReference type="Proteomes" id="UP000604273"/>
    </source>
</evidence>
<comment type="caution">
    <text evidence="4">The sequence shown here is derived from an EMBL/GenBank/DDBJ whole genome shotgun (WGS) entry which is preliminary data.</text>
</comment>
<evidence type="ECO:0000256" key="2">
    <source>
        <dbReference type="SAM" id="SignalP"/>
    </source>
</evidence>
<name>A0A8H4WN29_9HYPO</name>
<dbReference type="OrthoDB" id="39175at2759"/>
<dbReference type="GO" id="GO:0003700">
    <property type="term" value="F:DNA-binding transcription factor activity"/>
    <property type="evidence" value="ECO:0007669"/>
    <property type="project" value="InterPro"/>
</dbReference>
<dbReference type="InterPro" id="IPR007219">
    <property type="entry name" value="XnlR_reg_dom"/>
</dbReference>
<gene>
    <name evidence="4" type="ORF">FGADI_12939</name>
</gene>
<evidence type="ECO:0000259" key="3">
    <source>
        <dbReference type="SMART" id="SM00906"/>
    </source>
</evidence>
<dbReference type="Pfam" id="PF04082">
    <property type="entry name" value="Fungal_trans"/>
    <property type="match status" value="1"/>
</dbReference>
<proteinExistence type="predicted"/>
<dbReference type="GO" id="GO:0006351">
    <property type="term" value="P:DNA-templated transcription"/>
    <property type="evidence" value="ECO:0007669"/>
    <property type="project" value="InterPro"/>
</dbReference>
<keyword evidence="2" id="KW-0732">Signal</keyword>
<organism evidence="4 5">
    <name type="scientific">Fusarium gaditjirri</name>
    <dbReference type="NCBI Taxonomy" id="282569"/>
    <lineage>
        <taxon>Eukaryota</taxon>
        <taxon>Fungi</taxon>
        <taxon>Dikarya</taxon>
        <taxon>Ascomycota</taxon>
        <taxon>Pezizomycotina</taxon>
        <taxon>Sordariomycetes</taxon>
        <taxon>Hypocreomycetidae</taxon>
        <taxon>Hypocreales</taxon>
        <taxon>Nectriaceae</taxon>
        <taxon>Fusarium</taxon>
        <taxon>Fusarium nisikadoi species complex</taxon>
    </lineage>
</organism>
<feature type="chain" id="PRO_5034432028" description="Xylanolytic transcriptional activator regulatory domain-containing protein" evidence="2">
    <location>
        <begin position="18"/>
        <end position="174"/>
    </location>
</feature>
<dbReference type="GO" id="GO:0003677">
    <property type="term" value="F:DNA binding"/>
    <property type="evidence" value="ECO:0007669"/>
    <property type="project" value="InterPro"/>
</dbReference>
<reference evidence="4" key="1">
    <citation type="journal article" date="2020" name="BMC Genomics">
        <title>Correction to: Identification and distribution of gene clusters required for synthesis of sphingolipid metabolism inhibitors in diverse species of the filamentous fungus Fusarium.</title>
        <authorList>
            <person name="Kim H.S."/>
            <person name="Lohmar J.M."/>
            <person name="Busman M."/>
            <person name="Brown D.W."/>
            <person name="Naumann T.A."/>
            <person name="Divon H.H."/>
            <person name="Lysoe E."/>
            <person name="Uhlig S."/>
            <person name="Proctor R.H."/>
        </authorList>
    </citation>
    <scope>NUCLEOTIDE SEQUENCE</scope>
    <source>
        <strain evidence="4">NRRL 45417</strain>
    </source>
</reference>
<dbReference type="InterPro" id="IPR050987">
    <property type="entry name" value="AtrR-like"/>
</dbReference>
<accession>A0A8H4WN29</accession>
<dbReference type="PANTHER" id="PTHR46910">
    <property type="entry name" value="TRANSCRIPTION FACTOR PDR1"/>
    <property type="match status" value="1"/>
</dbReference>
<sequence>MGVQALMAMAMFVEGLGSPCLEYMLLTSAARLAQSQGLHRHPPKGCNLSCAQITQRSLVFWSLYCYDKHISLRAGRPSTIDDRNITCEIPRFPPSKGLEGIFISKTIEHARLTLEITAWMARFRSKNIPLEDSIRQLRKLDARLSRWADSLPPQLRPGSDLKLRTAAKSNLHPT</sequence>
<protein>
    <recommendedName>
        <fullName evidence="3">Xylanolytic transcriptional activator regulatory domain-containing protein</fullName>
    </recommendedName>
</protein>
<feature type="signal peptide" evidence="2">
    <location>
        <begin position="1"/>
        <end position="17"/>
    </location>
</feature>
<reference evidence="4" key="2">
    <citation type="submission" date="2020-05" db="EMBL/GenBank/DDBJ databases">
        <authorList>
            <person name="Kim H.-S."/>
            <person name="Proctor R.H."/>
            <person name="Brown D.W."/>
        </authorList>
    </citation>
    <scope>NUCLEOTIDE SEQUENCE</scope>
    <source>
        <strain evidence="4">NRRL 45417</strain>
    </source>
</reference>
<dbReference type="EMBL" id="JABFAI010000462">
    <property type="protein sequence ID" value="KAF4944057.1"/>
    <property type="molecule type" value="Genomic_DNA"/>
</dbReference>
<dbReference type="SMART" id="SM00906">
    <property type="entry name" value="Fungal_trans"/>
    <property type="match status" value="1"/>
</dbReference>
<keyword evidence="1" id="KW-0539">Nucleus</keyword>
<dbReference type="AlphaFoldDB" id="A0A8H4WN29"/>
<keyword evidence="5" id="KW-1185">Reference proteome</keyword>
<dbReference type="Proteomes" id="UP000604273">
    <property type="component" value="Unassembled WGS sequence"/>
</dbReference>
<evidence type="ECO:0000313" key="4">
    <source>
        <dbReference type="EMBL" id="KAF4944057.1"/>
    </source>
</evidence>
<evidence type="ECO:0000256" key="1">
    <source>
        <dbReference type="ARBA" id="ARBA00023242"/>
    </source>
</evidence>
<dbReference type="CDD" id="cd12148">
    <property type="entry name" value="fungal_TF_MHR"/>
    <property type="match status" value="1"/>
</dbReference>